<proteinExistence type="predicted"/>
<dbReference type="EMBL" id="CZAP01000011">
    <property type="protein sequence ID" value="CUP72727.1"/>
    <property type="molecule type" value="Genomic_DNA"/>
</dbReference>
<protein>
    <submittedName>
        <fullName evidence="1">Uncharacterized protein</fullName>
    </submittedName>
</protein>
<organism evidence="1 2">
    <name type="scientific">Bacteroides thetaiotaomicron</name>
    <dbReference type="NCBI Taxonomy" id="818"/>
    <lineage>
        <taxon>Bacteria</taxon>
        <taxon>Pseudomonadati</taxon>
        <taxon>Bacteroidota</taxon>
        <taxon>Bacteroidia</taxon>
        <taxon>Bacteroidales</taxon>
        <taxon>Bacteroidaceae</taxon>
        <taxon>Bacteroides</taxon>
    </lineage>
</organism>
<reference evidence="1 2" key="1">
    <citation type="submission" date="2015-09" db="EMBL/GenBank/DDBJ databases">
        <authorList>
            <consortium name="Pathogen Informatics"/>
        </authorList>
    </citation>
    <scope>NUCLEOTIDE SEQUENCE [LARGE SCALE GENOMIC DNA]</scope>
    <source>
        <strain evidence="1 2">2789STDY5834899</strain>
    </source>
</reference>
<evidence type="ECO:0000313" key="1">
    <source>
        <dbReference type="EMBL" id="CUP72727.1"/>
    </source>
</evidence>
<dbReference type="AlphaFoldDB" id="A0A173VUH0"/>
<dbReference type="Proteomes" id="UP000095576">
    <property type="component" value="Unassembled WGS sequence"/>
</dbReference>
<gene>
    <name evidence="1" type="ORF">ERS852511_03012</name>
</gene>
<accession>A0A173VUH0</accession>
<sequence>MIIDIIGYFFCFYFSFKNVGYTLCRLSNTFIIPYKYHEEMFFYEFFCVYYNKYLYLH</sequence>
<evidence type="ECO:0000313" key="2">
    <source>
        <dbReference type="Proteomes" id="UP000095576"/>
    </source>
</evidence>
<name>A0A173VUH0_BACT4</name>